<dbReference type="RefSeq" id="XP_053582376.1">
    <property type="nucleotide sequence ID" value="XM_053733463.1"/>
</dbReference>
<accession>A0A6A5GGF9</accession>
<name>A0A6A5GGF9_CAERE</name>
<dbReference type="InterPro" id="IPR019422">
    <property type="entry name" value="7TM_GPCR_serpentine_rcpt_Srh"/>
</dbReference>
<protein>
    <submittedName>
        <fullName evidence="2">Uncharacterized protein</fullName>
    </submittedName>
</protein>
<keyword evidence="1" id="KW-0812">Transmembrane</keyword>
<dbReference type="SUPFAM" id="SSF81321">
    <property type="entry name" value="Family A G protein-coupled receptor-like"/>
    <property type="match status" value="1"/>
</dbReference>
<keyword evidence="1" id="KW-0472">Membrane</keyword>
<feature type="transmembrane region" description="Helical" evidence="1">
    <location>
        <begin position="325"/>
        <end position="347"/>
    </location>
</feature>
<dbReference type="InterPro" id="IPR053220">
    <property type="entry name" value="Nematode_rcpt-like_serp_H"/>
</dbReference>
<dbReference type="PANTHER" id="PTHR22941:SF2">
    <property type="entry name" value="SERPENTINE RECEPTOR, CLASS H-RELATED"/>
    <property type="match status" value="1"/>
</dbReference>
<feature type="transmembrane region" description="Helical" evidence="1">
    <location>
        <begin position="287"/>
        <end position="305"/>
    </location>
</feature>
<sequence>MSEDIYFWTKNGRPDPNKDHDRNSFCHYMLSNVKTQGVIIKTYHLKERSLKDVNFLEDCFSHQDFTPFVKYSLNKKRRWETNGNSHCLANLQENHPDMKVMLCERVEHRCSPYFCYAPFPYYFDYFKVKQLHELNDSTYEVKSTKSALGQPYKNFLQENCLPGKPETKAVVASSKPIVAYHLITTPKNFEQLKNKDFHPGRHDKKGHRTLAHWRRIKTMEDNISSLKYDQFEEIEERMDMTDDDSFWELDEKPKKFALASPYVMLPAMAGSPFGIMKHFSIPCNVQIYMSTGCLALIVISSPVFYERWYHELFRKKSKTWGRIRKWWIAFHYFIVIGIVGFAASEAPDQAESIDMIFKTPDYMKTVKWYMVNLHTWIILFDYSVGILTVPIVLLPSFAGYSFGVLTKFKVPNLYQALLVLNCLGYVQISIMAIFENRFHTICDYIGKEYWTWLRYPWLATHYFGVFGVLLSFGYLAPDQSYAIEARLPCLPDNFYDIPIFVLAEDHTYHLITFIFFVCSTSFEIVAFVSIIIYNSLRRKSMSKKTYQMQRTLFFAIILQMAIPAVTLIIPFIYAGIAVLQNYHNQALTNLSVVTASLHGCTSTIVMLLVHRPYREGLLFIFTRSPKSVFPSRTLYNRPVIQLD</sequence>
<keyword evidence="1" id="KW-1133">Transmembrane helix</keyword>
<feature type="transmembrane region" description="Helical" evidence="1">
    <location>
        <begin position="552"/>
        <end position="574"/>
    </location>
</feature>
<feature type="transmembrane region" description="Helical" evidence="1">
    <location>
        <begin position="455"/>
        <end position="476"/>
    </location>
</feature>
<dbReference type="KEGG" id="crq:GCK72_020228"/>
<dbReference type="AlphaFoldDB" id="A0A6A5GGF9"/>
<comment type="caution">
    <text evidence="2">The sequence shown here is derived from an EMBL/GenBank/DDBJ whole genome shotgun (WGS) entry which is preliminary data.</text>
</comment>
<gene>
    <name evidence="2" type="ORF">GCK72_020228</name>
</gene>
<evidence type="ECO:0000313" key="2">
    <source>
        <dbReference type="EMBL" id="KAF1753671.1"/>
    </source>
</evidence>
<feature type="transmembrane region" description="Helical" evidence="1">
    <location>
        <begin position="510"/>
        <end position="532"/>
    </location>
</feature>
<dbReference type="PANTHER" id="PTHR22941">
    <property type="entry name" value="SERPENTINE RECEPTOR"/>
    <property type="match status" value="1"/>
</dbReference>
<feature type="transmembrane region" description="Helical" evidence="1">
    <location>
        <begin position="368"/>
        <end position="393"/>
    </location>
</feature>
<dbReference type="Proteomes" id="UP000483820">
    <property type="component" value="Chromosome V"/>
</dbReference>
<organism evidence="2 3">
    <name type="scientific">Caenorhabditis remanei</name>
    <name type="common">Caenorhabditis vulgaris</name>
    <dbReference type="NCBI Taxonomy" id="31234"/>
    <lineage>
        <taxon>Eukaryota</taxon>
        <taxon>Metazoa</taxon>
        <taxon>Ecdysozoa</taxon>
        <taxon>Nematoda</taxon>
        <taxon>Chromadorea</taxon>
        <taxon>Rhabditida</taxon>
        <taxon>Rhabditina</taxon>
        <taxon>Rhabditomorpha</taxon>
        <taxon>Rhabditoidea</taxon>
        <taxon>Rhabditidae</taxon>
        <taxon>Peloderinae</taxon>
        <taxon>Caenorhabditis</taxon>
    </lineage>
</organism>
<dbReference type="Pfam" id="PF10318">
    <property type="entry name" value="7TM_GPCR_Srh"/>
    <property type="match status" value="2"/>
</dbReference>
<reference evidence="2 3" key="1">
    <citation type="submission" date="2019-12" db="EMBL/GenBank/DDBJ databases">
        <title>Chromosome-level assembly of the Caenorhabditis remanei genome.</title>
        <authorList>
            <person name="Teterina A.A."/>
            <person name="Willis J.H."/>
            <person name="Phillips P.C."/>
        </authorList>
    </citation>
    <scope>NUCLEOTIDE SEQUENCE [LARGE SCALE GENOMIC DNA]</scope>
    <source>
        <strain evidence="2 3">PX506</strain>
        <tissue evidence="2">Whole organism</tissue>
    </source>
</reference>
<evidence type="ECO:0000313" key="3">
    <source>
        <dbReference type="Proteomes" id="UP000483820"/>
    </source>
</evidence>
<dbReference type="GeneID" id="9819851"/>
<feature type="transmembrane region" description="Helical" evidence="1">
    <location>
        <begin position="586"/>
        <end position="609"/>
    </location>
</feature>
<evidence type="ECO:0000256" key="1">
    <source>
        <dbReference type="SAM" id="Phobius"/>
    </source>
</evidence>
<proteinExistence type="predicted"/>
<dbReference type="EMBL" id="WUAV01000005">
    <property type="protein sequence ID" value="KAF1753671.1"/>
    <property type="molecule type" value="Genomic_DNA"/>
</dbReference>
<feature type="transmembrane region" description="Helical" evidence="1">
    <location>
        <begin position="413"/>
        <end position="434"/>
    </location>
</feature>
<dbReference type="CTD" id="9819851"/>